<dbReference type="SUPFAM" id="SSF55856">
    <property type="entry name" value="Cytochrome b5-like heme/steroid binding domain"/>
    <property type="match status" value="1"/>
</dbReference>
<protein>
    <submittedName>
        <fullName evidence="2">Cytochrome b5 domain-containing protein</fullName>
    </submittedName>
</protein>
<dbReference type="RefSeq" id="WP_125651043.1">
    <property type="nucleotide sequence ID" value="NZ_JBHTOH010000031.1"/>
</dbReference>
<proteinExistence type="predicted"/>
<evidence type="ECO:0000313" key="2">
    <source>
        <dbReference type="EMBL" id="MFD1410987.1"/>
    </source>
</evidence>
<accession>A0ABW4BPW4</accession>
<dbReference type="SMART" id="SM01117">
    <property type="entry name" value="Cyt-b5"/>
    <property type="match status" value="1"/>
</dbReference>
<gene>
    <name evidence="2" type="ORF">ACFQ4R_05100</name>
</gene>
<sequence length="78" mass="8513">MSERTFTKTELAEYNGVQRPEKYVAIDGLVYDLTEIPTWSGANHHGNVAGQDLSAIIVNAPHKKSVLAKLTVVGKYLG</sequence>
<dbReference type="InterPro" id="IPR001199">
    <property type="entry name" value="Cyt_B5-like_heme/steroid-bd"/>
</dbReference>
<evidence type="ECO:0000259" key="1">
    <source>
        <dbReference type="SMART" id="SM01117"/>
    </source>
</evidence>
<dbReference type="Gene3D" id="3.10.120.10">
    <property type="entry name" value="Cytochrome b5-like heme/steroid binding domain"/>
    <property type="match status" value="1"/>
</dbReference>
<dbReference type="InterPro" id="IPR036400">
    <property type="entry name" value="Cyt_B5-like_heme/steroid_sf"/>
</dbReference>
<dbReference type="Proteomes" id="UP001597191">
    <property type="component" value="Unassembled WGS sequence"/>
</dbReference>
<reference evidence="3" key="1">
    <citation type="journal article" date="2019" name="Int. J. Syst. Evol. Microbiol.">
        <title>The Global Catalogue of Microorganisms (GCM) 10K type strain sequencing project: providing services to taxonomists for standard genome sequencing and annotation.</title>
        <authorList>
            <consortium name="The Broad Institute Genomics Platform"/>
            <consortium name="The Broad Institute Genome Sequencing Center for Infectious Disease"/>
            <person name="Wu L."/>
            <person name="Ma J."/>
        </authorList>
    </citation>
    <scope>NUCLEOTIDE SEQUENCE [LARGE SCALE GENOMIC DNA]</scope>
    <source>
        <strain evidence="3">CCM 8937</strain>
    </source>
</reference>
<evidence type="ECO:0000313" key="3">
    <source>
        <dbReference type="Proteomes" id="UP001597191"/>
    </source>
</evidence>
<keyword evidence="3" id="KW-1185">Reference proteome</keyword>
<feature type="domain" description="Cytochrome b5 heme-binding" evidence="1">
    <location>
        <begin position="6"/>
        <end position="77"/>
    </location>
</feature>
<dbReference type="EMBL" id="JBHTOH010000031">
    <property type="protein sequence ID" value="MFD1410987.1"/>
    <property type="molecule type" value="Genomic_DNA"/>
</dbReference>
<organism evidence="2 3">
    <name type="scientific">Lapidilactobacillus gannanensis</name>
    <dbReference type="NCBI Taxonomy" id="2486002"/>
    <lineage>
        <taxon>Bacteria</taxon>
        <taxon>Bacillati</taxon>
        <taxon>Bacillota</taxon>
        <taxon>Bacilli</taxon>
        <taxon>Lactobacillales</taxon>
        <taxon>Lactobacillaceae</taxon>
        <taxon>Lapidilactobacillus</taxon>
    </lineage>
</organism>
<name>A0ABW4BPW4_9LACO</name>
<comment type="caution">
    <text evidence="2">The sequence shown here is derived from an EMBL/GenBank/DDBJ whole genome shotgun (WGS) entry which is preliminary data.</text>
</comment>
<dbReference type="Pfam" id="PF00173">
    <property type="entry name" value="Cyt-b5"/>
    <property type="match status" value="1"/>
</dbReference>